<dbReference type="AlphaFoldDB" id="A0A936ZHN7"/>
<evidence type="ECO:0000313" key="1">
    <source>
        <dbReference type="EMBL" id="MBL0407239.1"/>
    </source>
</evidence>
<reference evidence="1" key="1">
    <citation type="submission" date="2021-01" db="EMBL/GenBank/DDBJ databases">
        <title>Microvirga sp.</title>
        <authorList>
            <person name="Kim M.K."/>
        </authorList>
    </citation>
    <scope>NUCLEOTIDE SEQUENCE</scope>
    <source>
        <strain evidence="1">5420S-16</strain>
    </source>
</reference>
<proteinExistence type="predicted"/>
<dbReference type="EMBL" id="JAEQMY010000069">
    <property type="protein sequence ID" value="MBL0407239.1"/>
    <property type="molecule type" value="Genomic_DNA"/>
</dbReference>
<sequence>MNRKVADRLLETLRPARHLLTRSLAEIPIGGPEYCQIDRVVREIDGLAEILIGDGPHFYQKEHSAPDNNAA</sequence>
<dbReference type="Proteomes" id="UP000605848">
    <property type="component" value="Unassembled WGS sequence"/>
</dbReference>
<name>A0A936ZHN7_9HYPH</name>
<evidence type="ECO:0000313" key="2">
    <source>
        <dbReference type="Proteomes" id="UP000605848"/>
    </source>
</evidence>
<protein>
    <submittedName>
        <fullName evidence="1">Uncharacterized protein</fullName>
    </submittedName>
</protein>
<accession>A0A936ZHN7</accession>
<comment type="caution">
    <text evidence="1">The sequence shown here is derived from an EMBL/GenBank/DDBJ whole genome shotgun (WGS) entry which is preliminary data.</text>
</comment>
<gene>
    <name evidence="1" type="ORF">JKG68_25245</name>
</gene>
<keyword evidence="2" id="KW-1185">Reference proteome</keyword>
<organism evidence="1 2">
    <name type="scientific">Microvirga aerilata</name>
    <dbReference type="NCBI Taxonomy" id="670292"/>
    <lineage>
        <taxon>Bacteria</taxon>
        <taxon>Pseudomonadati</taxon>
        <taxon>Pseudomonadota</taxon>
        <taxon>Alphaproteobacteria</taxon>
        <taxon>Hyphomicrobiales</taxon>
        <taxon>Methylobacteriaceae</taxon>
        <taxon>Microvirga</taxon>
    </lineage>
</organism>